<organism evidence="2 3">
    <name type="scientific">Gimesia fumaroli</name>
    <dbReference type="NCBI Taxonomy" id="2527976"/>
    <lineage>
        <taxon>Bacteria</taxon>
        <taxon>Pseudomonadati</taxon>
        <taxon>Planctomycetota</taxon>
        <taxon>Planctomycetia</taxon>
        <taxon>Planctomycetales</taxon>
        <taxon>Planctomycetaceae</taxon>
        <taxon>Gimesia</taxon>
    </lineage>
</organism>
<keyword evidence="1" id="KW-0472">Membrane</keyword>
<feature type="transmembrane region" description="Helical" evidence="1">
    <location>
        <begin position="74"/>
        <end position="96"/>
    </location>
</feature>
<dbReference type="AlphaFoldDB" id="A0A518IGP0"/>
<evidence type="ECO:0000256" key="1">
    <source>
        <dbReference type="SAM" id="Phobius"/>
    </source>
</evidence>
<keyword evidence="1" id="KW-1133">Transmembrane helix</keyword>
<dbReference type="Proteomes" id="UP000318313">
    <property type="component" value="Chromosome"/>
</dbReference>
<name>A0A518IGP0_9PLAN</name>
<gene>
    <name evidence="2" type="ORF">Enr17x_43190</name>
</gene>
<sequence length="144" mass="15993">MLNYKKIVLGTLGYAAITFPLAIVWHLVLFKATYDRLGYFSREEPIIAFGFAAIFIQGAILSLLYPFLCGGLSFVKGAITIALVMGIYHWTMHVLAAAAKQKIEPLSLWFGLETAYLAIQFTLAGLLLAFIYRESPRVVVNSDL</sequence>
<keyword evidence="3" id="KW-1185">Reference proteome</keyword>
<dbReference type="EMBL" id="CP037452">
    <property type="protein sequence ID" value="QDV52259.1"/>
    <property type="molecule type" value="Genomic_DNA"/>
</dbReference>
<evidence type="ECO:0000313" key="3">
    <source>
        <dbReference type="Proteomes" id="UP000318313"/>
    </source>
</evidence>
<dbReference type="RefSeq" id="WP_145311603.1">
    <property type="nucleotide sequence ID" value="NZ_CP037452.1"/>
</dbReference>
<accession>A0A518IGP0</accession>
<evidence type="ECO:0000313" key="2">
    <source>
        <dbReference type="EMBL" id="QDV52259.1"/>
    </source>
</evidence>
<keyword evidence="1" id="KW-0812">Transmembrane</keyword>
<proteinExistence type="predicted"/>
<dbReference type="OrthoDB" id="7062900at2"/>
<protein>
    <submittedName>
        <fullName evidence="2">Uncharacterized protein</fullName>
    </submittedName>
</protein>
<dbReference type="KEGG" id="gfm:Enr17x_43190"/>
<feature type="transmembrane region" description="Helical" evidence="1">
    <location>
        <begin position="108"/>
        <end position="132"/>
    </location>
</feature>
<feature type="transmembrane region" description="Helical" evidence="1">
    <location>
        <begin position="12"/>
        <end position="34"/>
    </location>
</feature>
<reference evidence="2 3" key="1">
    <citation type="submission" date="2019-03" db="EMBL/GenBank/DDBJ databases">
        <title>Deep-cultivation of Planctomycetes and their phenomic and genomic characterization uncovers novel biology.</title>
        <authorList>
            <person name="Wiegand S."/>
            <person name="Jogler M."/>
            <person name="Boedeker C."/>
            <person name="Pinto D."/>
            <person name="Vollmers J."/>
            <person name="Rivas-Marin E."/>
            <person name="Kohn T."/>
            <person name="Peeters S.H."/>
            <person name="Heuer A."/>
            <person name="Rast P."/>
            <person name="Oberbeckmann S."/>
            <person name="Bunk B."/>
            <person name="Jeske O."/>
            <person name="Meyerdierks A."/>
            <person name="Storesund J.E."/>
            <person name="Kallscheuer N."/>
            <person name="Luecker S."/>
            <person name="Lage O.M."/>
            <person name="Pohl T."/>
            <person name="Merkel B.J."/>
            <person name="Hornburger P."/>
            <person name="Mueller R.-W."/>
            <person name="Bruemmer F."/>
            <person name="Labrenz M."/>
            <person name="Spormann A.M."/>
            <person name="Op den Camp H."/>
            <person name="Overmann J."/>
            <person name="Amann R."/>
            <person name="Jetten M.S.M."/>
            <person name="Mascher T."/>
            <person name="Medema M.H."/>
            <person name="Devos D.P."/>
            <person name="Kaster A.-K."/>
            <person name="Ovreas L."/>
            <person name="Rohde M."/>
            <person name="Galperin M.Y."/>
            <person name="Jogler C."/>
        </authorList>
    </citation>
    <scope>NUCLEOTIDE SEQUENCE [LARGE SCALE GENOMIC DNA]</scope>
    <source>
        <strain evidence="2 3">Enr17</strain>
    </source>
</reference>
<feature type="transmembrane region" description="Helical" evidence="1">
    <location>
        <begin position="46"/>
        <end position="68"/>
    </location>
</feature>